<protein>
    <submittedName>
        <fullName evidence="2">Methyltransferase domain protein</fullName>
    </submittedName>
</protein>
<organism evidence="2 3">
    <name type="scientific">Leptospira interrogans str. UI 12758</name>
    <dbReference type="NCBI Taxonomy" id="1049938"/>
    <lineage>
        <taxon>Bacteria</taxon>
        <taxon>Pseudomonadati</taxon>
        <taxon>Spirochaetota</taxon>
        <taxon>Spirochaetia</taxon>
        <taxon>Leptospirales</taxon>
        <taxon>Leptospiraceae</taxon>
        <taxon>Leptospira</taxon>
    </lineage>
</organism>
<reference evidence="2 3" key="1">
    <citation type="submission" date="2012-10" db="EMBL/GenBank/DDBJ databases">
        <authorList>
            <person name="Harkins D.M."/>
            <person name="Durkin A.S."/>
            <person name="Brinkac L.M."/>
            <person name="Haft D.H."/>
            <person name="Selengut J.D."/>
            <person name="Sanka R."/>
            <person name="DePew J."/>
            <person name="Purushe J."/>
            <person name="Chanthongthip A."/>
            <person name="Lattana O."/>
            <person name="Phetsouvanh R."/>
            <person name="Newton P.N."/>
            <person name="Vinetz J.M."/>
            <person name="Sutton G.G."/>
            <person name="Nierman W.C."/>
            <person name="Fouts D.E."/>
        </authorList>
    </citation>
    <scope>NUCLEOTIDE SEQUENCE [LARGE SCALE GENOMIC DNA]</scope>
    <source>
        <strain evidence="2 3">UI 12758</strain>
    </source>
</reference>
<dbReference type="GO" id="GO:0032259">
    <property type="term" value="P:methylation"/>
    <property type="evidence" value="ECO:0007669"/>
    <property type="project" value="UniProtKB-KW"/>
</dbReference>
<dbReference type="AlphaFoldDB" id="A0A0E2DAZ8"/>
<gene>
    <name evidence="2" type="ORF">LEP1GSC105_4435</name>
</gene>
<keyword evidence="2" id="KW-0808">Transferase</keyword>
<sequence length="254" mass="29420">MLDEFQKNSIKPYIEMAKEKKIGLTQSAGRYAEDSGKEEFIWKDIQEKLCLVQSGSLLDLGVGFGPLASKIINYCIKEKKTGYFYDIPEVIENLRTEWSAPNIYFLKGFFPYDAGEFLDSDIKFDSILVYSVIHYTSKPFEFIKEAARKLKIGGRMLIADIPNVDKKGRFLCTENGRKFHASYKKIPLNEVPIYKDQADFVLKNENQNKVINDQLISKILVEFRAFGYDVYVLPQNEDLPFSKTREDILLIRNY</sequence>
<dbReference type="InterPro" id="IPR013216">
    <property type="entry name" value="Methyltransf_11"/>
</dbReference>
<dbReference type="GO" id="GO:0008757">
    <property type="term" value="F:S-adenosylmethionine-dependent methyltransferase activity"/>
    <property type="evidence" value="ECO:0007669"/>
    <property type="project" value="InterPro"/>
</dbReference>
<accession>A0A0E2DAZ8</accession>
<dbReference type="SUPFAM" id="SSF53335">
    <property type="entry name" value="S-adenosyl-L-methionine-dependent methyltransferases"/>
    <property type="match status" value="1"/>
</dbReference>
<evidence type="ECO:0000259" key="1">
    <source>
        <dbReference type="Pfam" id="PF08241"/>
    </source>
</evidence>
<dbReference type="RefSeq" id="WP_000883343.1">
    <property type="nucleotide sequence ID" value="NZ_AHNR02000014.1"/>
</dbReference>
<name>A0A0E2DAZ8_LEPIR</name>
<dbReference type="CDD" id="cd02440">
    <property type="entry name" value="AdoMet_MTases"/>
    <property type="match status" value="1"/>
</dbReference>
<comment type="caution">
    <text evidence="2">The sequence shown here is derived from an EMBL/GenBank/DDBJ whole genome shotgun (WGS) entry which is preliminary data.</text>
</comment>
<evidence type="ECO:0000313" key="2">
    <source>
        <dbReference type="EMBL" id="EKR56620.1"/>
    </source>
</evidence>
<proteinExistence type="predicted"/>
<feature type="domain" description="Methyltransferase type 11" evidence="1">
    <location>
        <begin position="58"/>
        <end position="158"/>
    </location>
</feature>
<dbReference type="EMBL" id="AHNR02000014">
    <property type="protein sequence ID" value="EKR56620.1"/>
    <property type="molecule type" value="Genomic_DNA"/>
</dbReference>
<dbReference type="Pfam" id="PF08241">
    <property type="entry name" value="Methyltransf_11"/>
    <property type="match status" value="1"/>
</dbReference>
<keyword evidence="2" id="KW-0489">Methyltransferase</keyword>
<evidence type="ECO:0000313" key="3">
    <source>
        <dbReference type="Proteomes" id="UP000001340"/>
    </source>
</evidence>
<dbReference type="Proteomes" id="UP000001340">
    <property type="component" value="Unassembled WGS sequence"/>
</dbReference>
<dbReference type="InterPro" id="IPR029063">
    <property type="entry name" value="SAM-dependent_MTases_sf"/>
</dbReference>
<dbReference type="Gene3D" id="3.40.50.150">
    <property type="entry name" value="Vaccinia Virus protein VP39"/>
    <property type="match status" value="1"/>
</dbReference>